<dbReference type="EMBL" id="UINC01032869">
    <property type="protein sequence ID" value="SVB21231.1"/>
    <property type="molecule type" value="Genomic_DNA"/>
</dbReference>
<feature type="domain" description="Peptidase M6-like" evidence="1">
    <location>
        <begin position="126"/>
        <end position="199"/>
    </location>
</feature>
<dbReference type="PANTHER" id="PTHR41775:SF1">
    <property type="entry name" value="PEPTIDASE M6-LIKE DOMAIN-CONTAINING PROTEIN"/>
    <property type="match status" value="1"/>
</dbReference>
<dbReference type="PANTHER" id="PTHR41775">
    <property type="entry name" value="SECRETED PROTEIN-RELATED"/>
    <property type="match status" value="1"/>
</dbReference>
<dbReference type="Pfam" id="PF05547">
    <property type="entry name" value="Peptidase_M6"/>
    <property type="match status" value="1"/>
</dbReference>
<dbReference type="InterPro" id="IPR008757">
    <property type="entry name" value="Peptidase_M6-like_domain"/>
</dbReference>
<gene>
    <name evidence="2" type="ORF">METZ01_LOCUS174085</name>
</gene>
<reference evidence="2" key="1">
    <citation type="submission" date="2018-05" db="EMBL/GenBank/DDBJ databases">
        <authorList>
            <person name="Lanie J.A."/>
            <person name="Ng W.-L."/>
            <person name="Kazmierczak K.M."/>
            <person name="Andrzejewski T.M."/>
            <person name="Davidsen T.M."/>
            <person name="Wayne K.J."/>
            <person name="Tettelin H."/>
            <person name="Glass J.I."/>
            <person name="Rusch D."/>
            <person name="Podicherti R."/>
            <person name="Tsui H.-C.T."/>
            <person name="Winkler M.E."/>
        </authorList>
    </citation>
    <scope>NUCLEOTIDE SEQUENCE</scope>
</reference>
<accession>A0A382C6B1</accession>
<dbReference type="GO" id="GO:0006508">
    <property type="term" value="P:proteolysis"/>
    <property type="evidence" value="ECO:0007669"/>
    <property type="project" value="InterPro"/>
</dbReference>
<evidence type="ECO:0000259" key="1">
    <source>
        <dbReference type="Pfam" id="PF05547"/>
    </source>
</evidence>
<dbReference type="NCBIfam" id="TIGR03296">
    <property type="entry name" value="M6dom_TIGR03296"/>
    <property type="match status" value="1"/>
</dbReference>
<protein>
    <recommendedName>
        <fullName evidence="1">Peptidase M6-like domain-containing protein</fullName>
    </recommendedName>
</protein>
<proteinExistence type="predicted"/>
<organism evidence="2">
    <name type="scientific">marine metagenome</name>
    <dbReference type="NCBI Taxonomy" id="408172"/>
    <lineage>
        <taxon>unclassified sequences</taxon>
        <taxon>metagenomes</taxon>
        <taxon>ecological metagenomes</taxon>
    </lineage>
</organism>
<feature type="non-terminal residue" evidence="2">
    <location>
        <position position="1"/>
    </location>
</feature>
<sequence>PDFPHPRSYYDAPFNLDDESSLKNYYLEVSYNALTVNTFHYPGSIMDINTAYVDIHNRGYYEPYTPANPDGYDGEAQRTQREHTLLKNAVEAIADDVSTLIDVDANDDGYVDATSFVIYGSPGDWADLLWPHRWSLYSDYVYINGARVYDYLFMLSESWYFNVGVLCHEFFHVLGAPDLYHYDGGGAPSPVGGWDVMESNNDPPQYMSAFMKWKYGDWIPEFPEITSSGTYTLSPLQEQNDVLYKITSPNSDTEYFVVEYRKKEGLYDVNTPGTRSGMLVYRINTDAGNGNASGPPDEVYLYRPGGTMSNNGNFNNAPYNAAYNHTEINDDTNPECFLYNNGSGGEGGLNIFNVTEADETVSFFVSLGNPSIEVFPENLEFIMEPDGFTSQNAYITNSGDEMTTLTFTLAASGPVPYTNPGGGPDGGNYYWSDSNLEQDLVYEWIDVEGMSIQLEFPHNDQAAAPVGIGFDFPFFGELYSECIVNPNGWVGFGDDNTEWQNTEIPSPAAPRPAILGMWDDLNPNNNIGNGSPFGDVYFYPDPNGQYLLVWWDDVARWNPEYYGEFDFQIVLYIDGKFRVNYREMEGITNSGTIGYQNALGTEGTMIAFDQTYVEDNLSLEVDQTDNADWISLSTESGEMNGQVTGGESFEISVMVSTEGMGPGEYE</sequence>
<dbReference type="GO" id="GO:0008233">
    <property type="term" value="F:peptidase activity"/>
    <property type="evidence" value="ECO:0007669"/>
    <property type="project" value="InterPro"/>
</dbReference>
<name>A0A382C6B1_9ZZZZ</name>
<feature type="non-terminal residue" evidence="2">
    <location>
        <position position="666"/>
    </location>
</feature>
<evidence type="ECO:0000313" key="2">
    <source>
        <dbReference type="EMBL" id="SVB21231.1"/>
    </source>
</evidence>
<dbReference type="AlphaFoldDB" id="A0A382C6B1"/>